<dbReference type="Pfam" id="PF00582">
    <property type="entry name" value="Usp"/>
    <property type="match status" value="1"/>
</dbReference>
<dbReference type="InterPro" id="IPR006015">
    <property type="entry name" value="Universal_stress_UspA"/>
</dbReference>
<name>A0A6A8A9L3_9HYPH</name>
<accession>A0A6A8A9L3</accession>
<dbReference type="EMBL" id="WIXI01000040">
    <property type="protein sequence ID" value="MQY46330.1"/>
    <property type="molecule type" value="Genomic_DNA"/>
</dbReference>
<dbReference type="PANTHER" id="PTHR46268">
    <property type="entry name" value="STRESS RESPONSE PROTEIN NHAX"/>
    <property type="match status" value="1"/>
</dbReference>
<protein>
    <submittedName>
        <fullName evidence="3">Universal stress protein</fullName>
    </submittedName>
</protein>
<dbReference type="Proteomes" id="UP000435138">
    <property type="component" value="Unassembled WGS sequence"/>
</dbReference>
<evidence type="ECO:0000256" key="1">
    <source>
        <dbReference type="ARBA" id="ARBA00008791"/>
    </source>
</evidence>
<evidence type="ECO:0000313" key="3">
    <source>
        <dbReference type="EMBL" id="MQY46330.1"/>
    </source>
</evidence>
<comment type="similarity">
    <text evidence="1">Belongs to the universal stress protein A family.</text>
</comment>
<dbReference type="RefSeq" id="WP_153353818.1">
    <property type="nucleotide sequence ID" value="NZ_JAYKOO010000005.1"/>
</dbReference>
<reference evidence="3 4" key="1">
    <citation type="submission" date="2019-11" db="EMBL/GenBank/DDBJ databases">
        <title>Genome analysis of Rhizobacterium cereale a novel genus and species isolated from maize roots in North Spain.</title>
        <authorList>
            <person name="Menendez E."/>
            <person name="Flores-Felix J.D."/>
            <person name="Ramirez-Bahena M.-H."/>
            <person name="Igual J.M."/>
            <person name="Garcia-Fraile P."/>
            <person name="Peix A."/>
            <person name="Velazquez E."/>
        </authorList>
    </citation>
    <scope>NUCLEOTIDE SEQUENCE [LARGE SCALE GENOMIC DNA]</scope>
    <source>
        <strain evidence="3 4">RZME27</strain>
    </source>
</reference>
<dbReference type="AlphaFoldDB" id="A0A6A8A9L3"/>
<organism evidence="3 4">
    <name type="scientific">Endobacterium cereale</name>
    <dbReference type="NCBI Taxonomy" id="2663029"/>
    <lineage>
        <taxon>Bacteria</taxon>
        <taxon>Pseudomonadati</taxon>
        <taxon>Pseudomonadota</taxon>
        <taxon>Alphaproteobacteria</taxon>
        <taxon>Hyphomicrobiales</taxon>
        <taxon>Rhizobiaceae</taxon>
        <taxon>Endobacterium</taxon>
    </lineage>
</organism>
<keyword evidence="4" id="KW-1185">Reference proteome</keyword>
<dbReference type="PANTHER" id="PTHR46268:SF6">
    <property type="entry name" value="UNIVERSAL STRESS PROTEIN UP12"/>
    <property type="match status" value="1"/>
</dbReference>
<dbReference type="CDD" id="cd00293">
    <property type="entry name" value="USP-like"/>
    <property type="match status" value="1"/>
</dbReference>
<feature type="domain" description="UspA" evidence="2">
    <location>
        <begin position="1"/>
        <end position="134"/>
    </location>
</feature>
<evidence type="ECO:0000313" key="4">
    <source>
        <dbReference type="Proteomes" id="UP000435138"/>
    </source>
</evidence>
<dbReference type="PRINTS" id="PR01438">
    <property type="entry name" value="UNVRSLSTRESS"/>
</dbReference>
<comment type="caution">
    <text evidence="3">The sequence shown here is derived from an EMBL/GenBank/DDBJ whole genome shotgun (WGS) entry which is preliminary data.</text>
</comment>
<dbReference type="SUPFAM" id="SSF52402">
    <property type="entry name" value="Adenine nucleotide alpha hydrolases-like"/>
    <property type="match status" value="1"/>
</dbReference>
<evidence type="ECO:0000259" key="2">
    <source>
        <dbReference type="Pfam" id="PF00582"/>
    </source>
</evidence>
<proteinExistence type="inferred from homology"/>
<sequence length="136" mass="14716">MYEKIIVAIDTVQMDKGERILRRAMRMVAPGGALILVNAVEDVPAYIAVSEPIDLAVAARKAADETLTALCERLGVNAHVEIRQGAAAREILASAEQNQADLILIASHVPDVSNYFIGATADRIVRHARCSVLIDR</sequence>
<dbReference type="InterPro" id="IPR006016">
    <property type="entry name" value="UspA"/>
</dbReference>
<dbReference type="InterPro" id="IPR014729">
    <property type="entry name" value="Rossmann-like_a/b/a_fold"/>
</dbReference>
<gene>
    <name evidence="3" type="ORF">GAO09_09745</name>
</gene>
<dbReference type="Gene3D" id="3.40.50.620">
    <property type="entry name" value="HUPs"/>
    <property type="match status" value="1"/>
</dbReference>